<feature type="non-terminal residue" evidence="24">
    <location>
        <position position="1"/>
    </location>
</feature>
<dbReference type="GO" id="GO:0008139">
    <property type="term" value="F:nuclear localization sequence binding"/>
    <property type="evidence" value="ECO:0007669"/>
    <property type="project" value="TreeGrafter"/>
</dbReference>
<dbReference type="GO" id="GO:0017056">
    <property type="term" value="F:structural constituent of nuclear pore"/>
    <property type="evidence" value="ECO:0007669"/>
    <property type="project" value="TreeGrafter"/>
</dbReference>
<reference evidence="24" key="1">
    <citation type="journal article" date="2021" name="Mol. Ecol. Resour.">
        <title>Phylogenomic analyses of the genus Drosophila reveals genomic signals of climate adaptation.</title>
        <authorList>
            <person name="Li F."/>
            <person name="Rane R.V."/>
            <person name="Luria V."/>
            <person name="Xiong Z."/>
            <person name="Chen J."/>
            <person name="Li Z."/>
            <person name="Catullo R.A."/>
            <person name="Griffin P.C."/>
            <person name="Schiffer M."/>
            <person name="Pearce S."/>
            <person name="Lee S.F."/>
            <person name="McElroy K."/>
            <person name="Stocker A."/>
            <person name="Shirriffs J."/>
            <person name="Cockerell F."/>
            <person name="Coppin C."/>
            <person name="Sgro C.M."/>
            <person name="Karger A."/>
            <person name="Cain J.W."/>
            <person name="Weber J.A."/>
            <person name="Santpere G."/>
            <person name="Kirschner M.W."/>
            <person name="Hoffmann A.A."/>
            <person name="Oakeshott J.G."/>
            <person name="Zhang G."/>
        </authorList>
    </citation>
    <scope>NUCLEOTIDE SEQUENCE</scope>
    <source>
        <strain evidence="24">BGI-SZ-2011g</strain>
    </source>
</reference>
<dbReference type="GO" id="GO:0031965">
    <property type="term" value="C:nuclear membrane"/>
    <property type="evidence" value="ECO:0007669"/>
    <property type="project" value="UniProtKB-SubCell"/>
</dbReference>
<keyword evidence="8" id="KW-0509">mRNA transport</keyword>
<feature type="compositionally biased region" description="Low complexity" evidence="22">
    <location>
        <begin position="301"/>
        <end position="339"/>
    </location>
</feature>
<feature type="coiled-coil region" evidence="21">
    <location>
        <begin position="592"/>
        <end position="619"/>
    </location>
</feature>
<evidence type="ECO:0000256" key="1">
    <source>
        <dbReference type="ARBA" id="ARBA00001947"/>
    </source>
</evidence>
<keyword evidence="9" id="KW-0862">Zinc</keyword>
<comment type="subcellular location">
    <subcellularLocation>
        <location evidence="2">Nucleus membrane</location>
    </subcellularLocation>
    <subcellularLocation>
        <location evidence="3">Nucleus</location>
        <location evidence="3">Nuclear pore complex</location>
    </subcellularLocation>
</comment>
<feature type="domain" description="RanBP2-type" evidence="23">
    <location>
        <begin position="949"/>
        <end position="978"/>
    </location>
</feature>
<evidence type="ECO:0000256" key="2">
    <source>
        <dbReference type="ARBA" id="ARBA00004126"/>
    </source>
</evidence>
<keyword evidence="7 20" id="KW-0863">Zinc-finger</keyword>
<keyword evidence="14" id="KW-0472">Membrane</keyword>
<comment type="caution">
    <text evidence="24">The sequence shown here is derived from an EMBL/GenBank/DDBJ whole genome shotgun (WGS) entry which is preliminary data.</text>
</comment>
<evidence type="ECO:0000256" key="6">
    <source>
        <dbReference type="ARBA" id="ARBA00022737"/>
    </source>
</evidence>
<feature type="region of interest" description="Disordered" evidence="22">
    <location>
        <begin position="184"/>
        <end position="228"/>
    </location>
</feature>
<evidence type="ECO:0000256" key="14">
    <source>
        <dbReference type="ARBA" id="ARBA00023136"/>
    </source>
</evidence>
<evidence type="ECO:0000256" key="12">
    <source>
        <dbReference type="ARBA" id="ARBA00023125"/>
    </source>
</evidence>
<evidence type="ECO:0000256" key="22">
    <source>
        <dbReference type="SAM" id="MobiDB-lite"/>
    </source>
</evidence>
<evidence type="ECO:0000256" key="7">
    <source>
        <dbReference type="ARBA" id="ARBA00022771"/>
    </source>
</evidence>
<dbReference type="GO" id="GO:0008270">
    <property type="term" value="F:zinc ion binding"/>
    <property type="evidence" value="ECO:0007669"/>
    <property type="project" value="UniProtKB-KW"/>
</dbReference>
<feature type="region of interest" description="Disordered" evidence="22">
    <location>
        <begin position="638"/>
        <end position="729"/>
    </location>
</feature>
<comment type="similarity">
    <text evidence="16">Belongs to the NUP153 family.</text>
</comment>
<evidence type="ECO:0000256" key="13">
    <source>
        <dbReference type="ARBA" id="ARBA00023132"/>
    </source>
</evidence>
<keyword evidence="10" id="KW-0653">Protein transport</keyword>
<evidence type="ECO:0000256" key="5">
    <source>
        <dbReference type="ARBA" id="ARBA00022723"/>
    </source>
</evidence>
<evidence type="ECO:0000256" key="8">
    <source>
        <dbReference type="ARBA" id="ARBA00022816"/>
    </source>
</evidence>
<keyword evidence="12" id="KW-0238">DNA-binding</keyword>
<dbReference type="GO" id="GO:0005643">
    <property type="term" value="C:nuclear pore"/>
    <property type="evidence" value="ECO:0007669"/>
    <property type="project" value="UniProtKB-SubCell"/>
</dbReference>
<keyword evidence="21" id="KW-0175">Coiled coil</keyword>
<evidence type="ECO:0000256" key="11">
    <source>
        <dbReference type="ARBA" id="ARBA00023010"/>
    </source>
</evidence>
<feature type="domain" description="RanBP2-type" evidence="23">
    <location>
        <begin position="1159"/>
        <end position="1188"/>
    </location>
</feature>
<feature type="domain" description="RanBP2-type" evidence="23">
    <location>
        <begin position="1071"/>
        <end position="1100"/>
    </location>
</feature>
<keyword evidence="5" id="KW-0479">Metal-binding</keyword>
<sequence>SIMGKVKLRVSSILPSSLGKWFSPSTTEGSAGRVDQSPTSLQQQQLQQQQQQQQNGGSVLPAKRKRSRRRIELDTDDAPDVIDDAQDLNEEEVQLADNIAEHDLAAEDEQTRRGEYNVNNMLRSTNKSAAKVWAPAYYDEDDDEELDEEEDEEPQDQDEIRNFQQQQLQLSNRSGLGFTIPQFSAQRRRPPLHASTPAVSDPLQRSHAPPNRSQLNLNSAGQQQRQREPPYNFLAAAAGPSNEAAIATSGDLPMSSRRSLNIPPMTERRETLLPSYKRLSLLGQQRGHNWRTCSPISEVDSQQQQQSQQPSQPLQTTLTRQESNTNVSVNVNNNNNIINAKRATAGAADSHSECESTESQAGLRTHNINNNNNNDISSNINNNNNLLFYGNLQSRKSVFNSNAGTPPHHNSTLSLNSLNNRRRFNASIYGSTSALSDSRLLSSSCSANMVGSPFYKGPTAFGGSAANNRYFSQGNLAIINSGGSSPAPSNSDSISSSARCISSLNYTMKPVEMRPNNSSASNNSAAPGSATDVASGLSQTAQRILYLLENHTTPLMDAKKMGSTLREHQLQRISNSRQGAKPYSYPYKLHNNNNNNTNVNNYNNNCATAEQDATRTNSKLLVPTMLQLLERRRLQRLPTASVRQQQQHHHQPQSQSSQQTIRLLPTTNSSSSSSSTSTVGNAASTAAANTAGAAKGHTNKMRTRLLQQSRKDTRSQDEELPPPAIDLPEIRFPSMASEPKFDLTFAPPPKAVASATPVASGVAAAVASKAATAANNDDKRMKREYKFQSPLLLQCDDSDKDGDAIPTKRAKSNFRFTPPTPIDVHLEQQPTPKQPQQLNGDRSLKTSGSVLDVLLVQKPAAAATATAAATVMTSSAFEGFGGQFKKPAGEWECEACMVRNKQEESKCIACETAKPKAKPAAPAPPSAASVSMPAMSAGFSGFADRFKQPAGNWECDACMVSNKADASKCVACETPRKTAAPTAAASSAANTAAAAAGGSSKMLPATSGFGDAFKPKANTWSCDTCMVSNPSSAAKCVACETPNAKAGATKLISTSTVFKASVGFGDAFKPKANTWSCDTCMVSNPSSALKCVACESPNPEANARSSSTNSLTSCNSLTSGSSNNFSFGFASKPEPAKPAAAVAAPKPDVGFQQLIAAQKSSSWTCEVCTAQNDVGRSKCICCEQQKPGSSVEALNSSNGAASAVPKFMFGFATKPETKPTPPVATAAVAAPAPVAVAVAAAPTVAAPTVAAGTPFSFGFAAAGKDVADKPATTTTTTATATKSALTTTTTLNTSAAAAAPALTGFKFGVDTMPGKTVSFKLSEPQTTSGTPQGVAAAATTNSAAAATTTVGTTVAAATTKPAEAADLTAPVSSKAPATSSIGLGLFAPAATAAPALALSVPPTATKPATFAFGATPVAAPAAAPAAAIATSTTTAPAAGNKPFTFGAFAASAAAVSSSSNNSASSLKPGATIFSFGQQQKSPTTTTIPTAAAPAPATLFGQPAPTVAAAAPTSTPAPFLFGSQSALAAASTTTTAAATTTTSGAASGSFFFGAPATAAARTHTATSSISSNNIFNSSNTTTTSVATTSVFNFGSSSNNNTTTTTPFAAGSTFGGFGVKPAAAAAAAATLATAATSATSSFSWSAPSTVAVNQFASGGFGSSAATTTTNTTAAGSPFSLASGPVGSGSLSAVFANVSNPFGATASPAVASPLSNIFSNSGSNNQLKQNSSTVTVTATTHDKPAFNFGAAATAAT</sequence>
<evidence type="ECO:0000256" key="3">
    <source>
        <dbReference type="ARBA" id="ARBA00004567"/>
    </source>
</evidence>
<dbReference type="FunFam" id="4.10.1060.10:FF:000003">
    <property type="entry name" value="E3 SUMO-protein ligase RanBP2"/>
    <property type="match status" value="1"/>
</dbReference>
<feature type="domain" description="RanBP2-type" evidence="23">
    <location>
        <begin position="887"/>
        <end position="916"/>
    </location>
</feature>
<dbReference type="InterPro" id="IPR001876">
    <property type="entry name" value="Znf_RanBP2"/>
</dbReference>
<keyword evidence="6" id="KW-0677">Repeat</keyword>
<keyword evidence="15" id="KW-0539">Nucleus</keyword>
<dbReference type="Gene3D" id="4.10.1060.10">
    <property type="entry name" value="Zinc finger, RanBP2-type"/>
    <property type="match status" value="5"/>
</dbReference>
<feature type="compositionally biased region" description="Low complexity" evidence="22">
    <location>
        <begin position="516"/>
        <end position="526"/>
    </location>
</feature>
<dbReference type="PANTHER" id="PTHR23193">
    <property type="entry name" value="NUCLEAR PORE COMPLEX PROTEIN NUP"/>
    <property type="match status" value="1"/>
</dbReference>
<evidence type="ECO:0000256" key="16">
    <source>
        <dbReference type="ARBA" id="ARBA00060842"/>
    </source>
</evidence>
<accession>A0AAD4PRE3</accession>
<feature type="compositionally biased region" description="Acidic residues" evidence="22">
    <location>
        <begin position="138"/>
        <end position="157"/>
    </location>
</feature>
<dbReference type="GO" id="GO:0006405">
    <property type="term" value="P:RNA export from nucleus"/>
    <property type="evidence" value="ECO:0007669"/>
    <property type="project" value="TreeGrafter"/>
</dbReference>
<feature type="region of interest" description="Disordered" evidence="22">
    <location>
        <begin position="17"/>
        <end position="83"/>
    </location>
</feature>
<feature type="compositionally biased region" description="Acidic residues" evidence="22">
    <location>
        <begin position="74"/>
        <end position="83"/>
    </location>
</feature>
<protein>
    <recommendedName>
        <fullName evidence="17">Nuclear pore complex protein Nup153</fullName>
    </recommendedName>
    <alternativeName>
        <fullName evidence="19">153 kDa nucleoporin</fullName>
    </alternativeName>
    <alternativeName>
        <fullName evidence="18">Nucleoporin Nup153</fullName>
    </alternativeName>
</protein>
<dbReference type="Pfam" id="PF00641">
    <property type="entry name" value="Zn_ribbon_RanBP"/>
    <property type="match status" value="4"/>
</dbReference>
<dbReference type="InterPro" id="IPR036443">
    <property type="entry name" value="Znf_RanBP2_sf"/>
</dbReference>
<dbReference type="SUPFAM" id="SSF90209">
    <property type="entry name" value="Ran binding protein zinc finger-like"/>
    <property type="match status" value="5"/>
</dbReference>
<evidence type="ECO:0000256" key="21">
    <source>
        <dbReference type="SAM" id="Coils"/>
    </source>
</evidence>
<feature type="region of interest" description="Disordered" evidence="22">
    <location>
        <begin position="297"/>
        <end position="367"/>
    </location>
</feature>
<evidence type="ECO:0000313" key="25">
    <source>
        <dbReference type="Proteomes" id="UP001200034"/>
    </source>
</evidence>
<evidence type="ECO:0000259" key="23">
    <source>
        <dbReference type="PROSITE" id="PS50199"/>
    </source>
</evidence>
<dbReference type="InterPro" id="IPR026054">
    <property type="entry name" value="Nucleoporin"/>
</dbReference>
<dbReference type="EMBL" id="JAJJHW010000095">
    <property type="protein sequence ID" value="KAH8387790.1"/>
    <property type="molecule type" value="Genomic_DNA"/>
</dbReference>
<feature type="region of interest" description="Disordered" evidence="22">
    <location>
        <begin position="133"/>
        <end position="159"/>
    </location>
</feature>
<evidence type="ECO:0000256" key="20">
    <source>
        <dbReference type="PROSITE-ProRule" id="PRU00322"/>
    </source>
</evidence>
<keyword evidence="13" id="KW-0906">Nuclear pore complex</keyword>
<evidence type="ECO:0000256" key="19">
    <source>
        <dbReference type="ARBA" id="ARBA00079437"/>
    </source>
</evidence>
<evidence type="ECO:0000256" key="4">
    <source>
        <dbReference type="ARBA" id="ARBA00022448"/>
    </source>
</evidence>
<dbReference type="PROSITE" id="PS50199">
    <property type="entry name" value="ZF_RANBP2_2"/>
    <property type="match status" value="5"/>
</dbReference>
<name>A0AAD4PRE3_9MUSC</name>
<evidence type="ECO:0000256" key="17">
    <source>
        <dbReference type="ARBA" id="ARBA00068609"/>
    </source>
</evidence>
<dbReference type="PROSITE" id="PS01358">
    <property type="entry name" value="ZF_RANBP2_1"/>
    <property type="match status" value="5"/>
</dbReference>
<feature type="compositionally biased region" description="Polar residues" evidence="22">
    <location>
        <begin position="828"/>
        <end position="843"/>
    </location>
</feature>
<evidence type="ECO:0000256" key="18">
    <source>
        <dbReference type="ARBA" id="ARBA00078197"/>
    </source>
</evidence>
<dbReference type="GO" id="GO:0006606">
    <property type="term" value="P:protein import into nucleus"/>
    <property type="evidence" value="ECO:0007669"/>
    <property type="project" value="TreeGrafter"/>
</dbReference>
<keyword evidence="25" id="KW-1185">Reference proteome</keyword>
<feature type="compositionally biased region" description="Low complexity" evidence="22">
    <location>
        <begin position="666"/>
        <end position="694"/>
    </location>
</feature>
<dbReference type="GO" id="GO:0003677">
    <property type="term" value="F:DNA binding"/>
    <property type="evidence" value="ECO:0007669"/>
    <property type="project" value="UniProtKB-KW"/>
</dbReference>
<evidence type="ECO:0000256" key="10">
    <source>
        <dbReference type="ARBA" id="ARBA00022927"/>
    </source>
</evidence>
<proteinExistence type="inferred from homology"/>
<gene>
    <name evidence="24" type="ORF">KR093_009484</name>
</gene>
<feature type="compositionally biased region" description="Low complexity" evidence="22">
    <location>
        <begin position="41"/>
        <end position="54"/>
    </location>
</feature>
<feature type="domain" description="RanBP2-type" evidence="23">
    <location>
        <begin position="1016"/>
        <end position="1045"/>
    </location>
</feature>
<feature type="compositionally biased region" description="Polar residues" evidence="22">
    <location>
        <begin position="211"/>
        <end position="224"/>
    </location>
</feature>
<evidence type="ECO:0000313" key="24">
    <source>
        <dbReference type="EMBL" id="KAH8387790.1"/>
    </source>
</evidence>
<comment type="cofactor">
    <cofactor evidence="1">
        <name>Zn(2+)</name>
        <dbReference type="ChEBI" id="CHEBI:29105"/>
    </cofactor>
</comment>
<dbReference type="Proteomes" id="UP001200034">
    <property type="component" value="Unassembled WGS sequence"/>
</dbReference>
<feature type="region of interest" description="Disordered" evidence="22">
    <location>
        <begin position="512"/>
        <end position="533"/>
    </location>
</feature>
<keyword evidence="4" id="KW-0813">Transport</keyword>
<feature type="non-terminal residue" evidence="24">
    <location>
        <position position="1753"/>
    </location>
</feature>
<organism evidence="24 25">
    <name type="scientific">Drosophila rubida</name>
    <dbReference type="NCBI Taxonomy" id="30044"/>
    <lineage>
        <taxon>Eukaryota</taxon>
        <taxon>Metazoa</taxon>
        <taxon>Ecdysozoa</taxon>
        <taxon>Arthropoda</taxon>
        <taxon>Hexapoda</taxon>
        <taxon>Insecta</taxon>
        <taxon>Pterygota</taxon>
        <taxon>Neoptera</taxon>
        <taxon>Endopterygota</taxon>
        <taxon>Diptera</taxon>
        <taxon>Brachycera</taxon>
        <taxon>Muscomorpha</taxon>
        <taxon>Ephydroidea</taxon>
        <taxon>Drosophilidae</taxon>
        <taxon>Drosophila</taxon>
    </lineage>
</organism>
<dbReference type="FunFam" id="4.10.1060.10:FF:000001">
    <property type="entry name" value="Nuclear pore complex protein Nup153"/>
    <property type="match status" value="3"/>
</dbReference>
<keyword evidence="11" id="KW-0811">Translocation</keyword>
<feature type="region of interest" description="Disordered" evidence="22">
    <location>
        <begin position="246"/>
        <end position="269"/>
    </location>
</feature>
<dbReference type="SMART" id="SM00547">
    <property type="entry name" value="ZnF_RBZ"/>
    <property type="match status" value="5"/>
</dbReference>
<evidence type="ECO:0000256" key="15">
    <source>
        <dbReference type="ARBA" id="ARBA00023242"/>
    </source>
</evidence>
<dbReference type="GO" id="GO:0051028">
    <property type="term" value="P:mRNA transport"/>
    <property type="evidence" value="ECO:0007669"/>
    <property type="project" value="UniProtKB-KW"/>
</dbReference>
<feature type="region of interest" description="Disordered" evidence="22">
    <location>
        <begin position="797"/>
        <end position="843"/>
    </location>
</feature>
<evidence type="ECO:0000256" key="9">
    <source>
        <dbReference type="ARBA" id="ARBA00022833"/>
    </source>
</evidence>
<dbReference type="PANTHER" id="PTHR23193:SF23">
    <property type="entry name" value="NUCLEAR PORE COMPLEX PROTEIN NUP153"/>
    <property type="match status" value="1"/>
</dbReference>